<feature type="compositionally biased region" description="Low complexity" evidence="6">
    <location>
        <begin position="69"/>
        <end position="87"/>
    </location>
</feature>
<dbReference type="PROSITE" id="PS00463">
    <property type="entry name" value="ZN2_CY6_FUNGAL_1"/>
    <property type="match status" value="1"/>
</dbReference>
<keyword evidence="4" id="KW-0804">Transcription</keyword>
<evidence type="ECO:0000256" key="4">
    <source>
        <dbReference type="ARBA" id="ARBA00023163"/>
    </source>
</evidence>
<name>A0A438NGZ3_EXOME</name>
<dbReference type="InterPro" id="IPR036864">
    <property type="entry name" value="Zn2-C6_fun-type_DNA-bd_sf"/>
</dbReference>
<dbReference type="GO" id="GO:0008270">
    <property type="term" value="F:zinc ion binding"/>
    <property type="evidence" value="ECO:0007669"/>
    <property type="project" value="InterPro"/>
</dbReference>
<dbReference type="CDD" id="cd12148">
    <property type="entry name" value="fungal_TF_MHR"/>
    <property type="match status" value="1"/>
</dbReference>
<dbReference type="GO" id="GO:0006351">
    <property type="term" value="P:DNA-templated transcription"/>
    <property type="evidence" value="ECO:0007669"/>
    <property type="project" value="InterPro"/>
</dbReference>
<dbReference type="PANTHER" id="PTHR47425:SF3">
    <property type="entry name" value="ZN(II)2CYS6 TRANSCRIPTION FACTOR (EUROFUNG)"/>
    <property type="match status" value="1"/>
</dbReference>
<dbReference type="PANTHER" id="PTHR47425">
    <property type="entry name" value="FARB-RELATED"/>
    <property type="match status" value="1"/>
</dbReference>
<dbReference type="SUPFAM" id="SSF57701">
    <property type="entry name" value="Zn2/Cys6 DNA-binding domain"/>
    <property type="match status" value="1"/>
</dbReference>
<evidence type="ECO:0000256" key="2">
    <source>
        <dbReference type="ARBA" id="ARBA00023015"/>
    </source>
</evidence>
<evidence type="ECO:0000313" key="9">
    <source>
        <dbReference type="Proteomes" id="UP000288859"/>
    </source>
</evidence>
<proteinExistence type="predicted"/>
<keyword evidence="2" id="KW-0805">Transcription regulation</keyword>
<comment type="caution">
    <text evidence="8">The sequence shown here is derived from an EMBL/GenBank/DDBJ whole genome shotgun (WGS) entry which is preliminary data.</text>
</comment>
<feature type="domain" description="Zn(2)-C6 fungal-type" evidence="7">
    <location>
        <begin position="15"/>
        <end position="47"/>
    </location>
</feature>
<feature type="region of interest" description="Disordered" evidence="6">
    <location>
        <begin position="52"/>
        <end position="118"/>
    </location>
</feature>
<dbReference type="OrthoDB" id="4161332at2759"/>
<dbReference type="AlphaFoldDB" id="A0A438NGZ3"/>
<evidence type="ECO:0000256" key="3">
    <source>
        <dbReference type="ARBA" id="ARBA00023125"/>
    </source>
</evidence>
<dbReference type="Proteomes" id="UP000288859">
    <property type="component" value="Unassembled WGS sequence"/>
</dbReference>
<reference evidence="8 9" key="1">
    <citation type="submission" date="2017-03" db="EMBL/GenBank/DDBJ databases">
        <title>Genomes of endolithic fungi from Antarctica.</title>
        <authorList>
            <person name="Coleine C."/>
            <person name="Masonjones S."/>
            <person name="Stajich J.E."/>
        </authorList>
    </citation>
    <scope>NUCLEOTIDE SEQUENCE [LARGE SCALE GENOMIC DNA]</scope>
    <source>
        <strain evidence="8 9">CCFEE 6314</strain>
    </source>
</reference>
<gene>
    <name evidence="8" type="ORF">B0A52_01282</name>
</gene>
<feature type="compositionally biased region" description="Low complexity" evidence="6">
    <location>
        <begin position="636"/>
        <end position="645"/>
    </location>
</feature>
<dbReference type="InterPro" id="IPR001138">
    <property type="entry name" value="Zn2Cys6_DnaBD"/>
</dbReference>
<keyword evidence="3" id="KW-0238">DNA-binding</keyword>
<keyword evidence="5" id="KW-0539">Nucleus</keyword>
<dbReference type="VEuPathDB" id="FungiDB:PV10_03296"/>
<accession>A0A438NGZ3</accession>
<dbReference type="Pfam" id="PF04082">
    <property type="entry name" value="Fungal_trans"/>
    <property type="match status" value="1"/>
</dbReference>
<dbReference type="SMART" id="SM00066">
    <property type="entry name" value="GAL4"/>
    <property type="match status" value="1"/>
</dbReference>
<dbReference type="PROSITE" id="PS50048">
    <property type="entry name" value="ZN2_CY6_FUNGAL_2"/>
    <property type="match status" value="1"/>
</dbReference>
<dbReference type="InterPro" id="IPR007219">
    <property type="entry name" value="XnlR_reg_dom"/>
</dbReference>
<evidence type="ECO:0000256" key="5">
    <source>
        <dbReference type="ARBA" id="ARBA00023242"/>
    </source>
</evidence>
<dbReference type="InterPro" id="IPR052761">
    <property type="entry name" value="Fungal_Detox/Toxin_TFs"/>
</dbReference>
<dbReference type="VEuPathDB" id="FungiDB:PV10_07497"/>
<dbReference type="Pfam" id="PF00172">
    <property type="entry name" value="Zn_clus"/>
    <property type="match status" value="1"/>
</dbReference>
<sequence>MSAQEPRKRKRAAVACTTCHNRRVRCNVADKGVPCTNCAQDGTICTIYGRPPAPEFGRNPRQPLRPRESVSNPVVSPYTPTPSTHSTLNAELYQAPNTTTSQDLGDVSSPISEAPSPGAQIRRRAIARAIAATTHDTEPVPGPKHQTTRDHGVNVLVPYYAGEAEGLEFLADICSPNRPVKGTTYIITKNAFKREFWNHRPLESDQHSLPPSVRQRLIQCFFRYIYPTLPVINAGEFLSDYLSSQKKVDDLLLWSVFFAAASYLDADSIRSQGFKSRKSFKEFCYQRAKTLYHSHPPDIDKTTFISATILLAFWYVDLEDTDGCWHWIGVASSLCHGSGFHREPNYDRLTRCPFPPAKLALWRRLWWCVYHRDIWLAFAFGRPVRLHIDDSDLRLPCVDDVLIDLKDIPRELREEYLPLELAALTELWINTLTLSIRLEEVLLTYYRPRKPLLSLQALENTHLEILKLLDKVPSETEHDSPIFILYHTHLNIYYNAVIIALHRSFMLTTPEHLTSRERTDLQQIAVQRCKRSAAATASALNNLITLEMIDLSPSTLITAMMSPMQIHFYEFTHSQGLTRQHAFHNLNLHMIVLTHLKKTYWAADMTHNLFNECLKSLENSKPPGQKQDRNVEDVATSSSESTSRSGHVREPPNTGEIPVLETLGISSNPFEELYYPFNPFDNVHSIFDST</sequence>
<feature type="region of interest" description="Disordered" evidence="6">
    <location>
        <begin position="620"/>
        <end position="659"/>
    </location>
</feature>
<dbReference type="SMART" id="SM00906">
    <property type="entry name" value="Fungal_trans"/>
    <property type="match status" value="1"/>
</dbReference>
<evidence type="ECO:0000256" key="1">
    <source>
        <dbReference type="ARBA" id="ARBA00022723"/>
    </source>
</evidence>
<dbReference type="CDD" id="cd00067">
    <property type="entry name" value="GAL4"/>
    <property type="match status" value="1"/>
</dbReference>
<organism evidence="8 9">
    <name type="scientific">Exophiala mesophila</name>
    <name type="common">Black yeast-like fungus</name>
    <dbReference type="NCBI Taxonomy" id="212818"/>
    <lineage>
        <taxon>Eukaryota</taxon>
        <taxon>Fungi</taxon>
        <taxon>Dikarya</taxon>
        <taxon>Ascomycota</taxon>
        <taxon>Pezizomycotina</taxon>
        <taxon>Eurotiomycetes</taxon>
        <taxon>Chaetothyriomycetidae</taxon>
        <taxon>Chaetothyriales</taxon>
        <taxon>Herpotrichiellaceae</taxon>
        <taxon>Exophiala</taxon>
    </lineage>
</organism>
<dbReference type="GO" id="GO:0000981">
    <property type="term" value="F:DNA-binding transcription factor activity, RNA polymerase II-specific"/>
    <property type="evidence" value="ECO:0007669"/>
    <property type="project" value="InterPro"/>
</dbReference>
<evidence type="ECO:0000313" key="8">
    <source>
        <dbReference type="EMBL" id="RVX75005.1"/>
    </source>
</evidence>
<dbReference type="GO" id="GO:0003677">
    <property type="term" value="F:DNA binding"/>
    <property type="evidence" value="ECO:0007669"/>
    <property type="project" value="UniProtKB-KW"/>
</dbReference>
<protein>
    <recommendedName>
        <fullName evidence="7">Zn(2)-C6 fungal-type domain-containing protein</fullName>
    </recommendedName>
</protein>
<evidence type="ECO:0000256" key="6">
    <source>
        <dbReference type="SAM" id="MobiDB-lite"/>
    </source>
</evidence>
<evidence type="ECO:0000259" key="7">
    <source>
        <dbReference type="PROSITE" id="PS50048"/>
    </source>
</evidence>
<dbReference type="EMBL" id="NAJM01000003">
    <property type="protein sequence ID" value="RVX75005.1"/>
    <property type="molecule type" value="Genomic_DNA"/>
</dbReference>
<dbReference type="Gene3D" id="4.10.240.10">
    <property type="entry name" value="Zn(2)-C6 fungal-type DNA-binding domain"/>
    <property type="match status" value="1"/>
</dbReference>
<keyword evidence="1" id="KW-0479">Metal-binding</keyword>